<dbReference type="AlphaFoldDB" id="A0A8X6I3K2"/>
<proteinExistence type="predicted"/>
<dbReference type="EMBL" id="BMAO01003289">
    <property type="protein sequence ID" value="GFQ86882.1"/>
    <property type="molecule type" value="Genomic_DNA"/>
</dbReference>
<sequence length="160" mass="17609">MNVMSILGHLTESEAWRVDSRLEGGQAEAEVAEATGVSHSAGKRVTRNNPAFVQGNVRFGGGEIVVYASVLIDRRTIRFGALTGRRYRNPTNGLSNAFTEQEPNRTYLGHSRQISVWPPTAPQPLLELESALLEESDRIPSSSSIDSLTPYLKSVRVCWP</sequence>
<gene>
    <name evidence="1" type="ORF">TNCT_639661</name>
</gene>
<reference evidence="1" key="1">
    <citation type="submission" date="2020-07" db="EMBL/GenBank/DDBJ databases">
        <title>Multicomponent nature underlies the extraordinary mechanical properties of spider dragline silk.</title>
        <authorList>
            <person name="Kono N."/>
            <person name="Nakamura H."/>
            <person name="Mori M."/>
            <person name="Yoshida Y."/>
            <person name="Ohtoshi R."/>
            <person name="Malay A.D."/>
            <person name="Moran D.A.P."/>
            <person name="Tomita M."/>
            <person name="Numata K."/>
            <person name="Arakawa K."/>
        </authorList>
    </citation>
    <scope>NUCLEOTIDE SEQUENCE</scope>
</reference>
<organism evidence="1 2">
    <name type="scientific">Trichonephila clavata</name>
    <name type="common">Joro spider</name>
    <name type="synonym">Nephila clavata</name>
    <dbReference type="NCBI Taxonomy" id="2740835"/>
    <lineage>
        <taxon>Eukaryota</taxon>
        <taxon>Metazoa</taxon>
        <taxon>Ecdysozoa</taxon>
        <taxon>Arthropoda</taxon>
        <taxon>Chelicerata</taxon>
        <taxon>Arachnida</taxon>
        <taxon>Araneae</taxon>
        <taxon>Araneomorphae</taxon>
        <taxon>Entelegynae</taxon>
        <taxon>Araneoidea</taxon>
        <taxon>Nephilidae</taxon>
        <taxon>Trichonephila</taxon>
    </lineage>
</organism>
<evidence type="ECO:0000313" key="1">
    <source>
        <dbReference type="EMBL" id="GFQ86882.1"/>
    </source>
</evidence>
<comment type="caution">
    <text evidence="1">The sequence shown here is derived from an EMBL/GenBank/DDBJ whole genome shotgun (WGS) entry which is preliminary data.</text>
</comment>
<accession>A0A8X6I3K2</accession>
<name>A0A8X6I3K2_TRICU</name>
<keyword evidence="2" id="KW-1185">Reference proteome</keyword>
<protein>
    <submittedName>
        <fullName evidence="1">Uncharacterized protein</fullName>
    </submittedName>
</protein>
<dbReference type="OrthoDB" id="10649479at2759"/>
<evidence type="ECO:0000313" key="2">
    <source>
        <dbReference type="Proteomes" id="UP000887116"/>
    </source>
</evidence>
<dbReference type="Proteomes" id="UP000887116">
    <property type="component" value="Unassembled WGS sequence"/>
</dbReference>